<dbReference type="OrthoDB" id="15082at2759"/>
<evidence type="ECO:0000256" key="4">
    <source>
        <dbReference type="HAMAP-Rule" id="MF_03011"/>
    </source>
</evidence>
<protein>
    <recommendedName>
        <fullName evidence="4">Eukaryotic translation initiation factor 3 subunit L</fullName>
        <shortName evidence="4">eIF3l</shortName>
    </recommendedName>
</protein>
<dbReference type="GO" id="GO:0001732">
    <property type="term" value="P:formation of cytoplasmic translation initiation complex"/>
    <property type="evidence" value="ECO:0007669"/>
    <property type="project" value="UniProtKB-UniRule"/>
</dbReference>
<comment type="subcellular location">
    <subcellularLocation>
        <location evidence="4">Cytoplasm</location>
    </subcellularLocation>
</comment>
<keyword evidence="3 4" id="KW-0648">Protein biosynthesis</keyword>
<dbReference type="Pfam" id="PF10255">
    <property type="entry name" value="Paf67"/>
    <property type="match status" value="1"/>
</dbReference>
<evidence type="ECO:0000256" key="2">
    <source>
        <dbReference type="ARBA" id="ARBA00022540"/>
    </source>
</evidence>
<dbReference type="GO" id="GO:0003743">
    <property type="term" value="F:translation initiation factor activity"/>
    <property type="evidence" value="ECO:0007669"/>
    <property type="project" value="UniProtKB-UniRule"/>
</dbReference>
<keyword evidence="9" id="KW-1185">Reference proteome</keyword>
<evidence type="ECO:0000313" key="7">
    <source>
        <dbReference type="EMBL" id="CAF3568273.1"/>
    </source>
</evidence>
<dbReference type="Proteomes" id="UP000677228">
    <property type="component" value="Unassembled WGS sequence"/>
</dbReference>
<reference evidence="6" key="1">
    <citation type="submission" date="2021-02" db="EMBL/GenBank/DDBJ databases">
        <authorList>
            <person name="Nowell W R."/>
        </authorList>
    </citation>
    <scope>NUCLEOTIDE SEQUENCE</scope>
</reference>
<evidence type="ECO:0000256" key="1">
    <source>
        <dbReference type="ARBA" id="ARBA00022490"/>
    </source>
</evidence>
<dbReference type="GO" id="GO:0005852">
    <property type="term" value="C:eukaryotic translation initiation factor 3 complex"/>
    <property type="evidence" value="ECO:0007669"/>
    <property type="project" value="UniProtKB-UniRule"/>
</dbReference>
<name>A0A814U9K2_9BILA</name>
<proteinExistence type="inferred from homology"/>
<gene>
    <name evidence="6" type="ORF">GPM918_LOCUS22233</name>
    <name evidence="5" type="ORF">OVA965_LOCUS3877</name>
    <name evidence="8" type="ORF">SRO942_LOCUS22228</name>
    <name evidence="7" type="ORF">TMI583_LOCUS3875</name>
</gene>
<dbReference type="Proteomes" id="UP000682733">
    <property type="component" value="Unassembled WGS sequence"/>
</dbReference>
<dbReference type="PANTHER" id="PTHR13242">
    <property type="entry name" value="EUKARYOTIC TRANSLATION INITIATION FACTOR 3"/>
    <property type="match status" value="1"/>
</dbReference>
<dbReference type="HAMAP" id="MF_03011">
    <property type="entry name" value="eIF3l"/>
    <property type="match status" value="1"/>
</dbReference>
<dbReference type="EMBL" id="CAJNOQ010007548">
    <property type="protein sequence ID" value="CAF1171903.1"/>
    <property type="molecule type" value="Genomic_DNA"/>
</dbReference>
<accession>A0A814U9K2</accession>
<evidence type="ECO:0000256" key="3">
    <source>
        <dbReference type="ARBA" id="ARBA00022917"/>
    </source>
</evidence>
<dbReference type="GO" id="GO:0016282">
    <property type="term" value="C:eukaryotic 43S preinitiation complex"/>
    <property type="evidence" value="ECO:0007669"/>
    <property type="project" value="UniProtKB-UniRule"/>
</dbReference>
<evidence type="ECO:0000313" key="6">
    <source>
        <dbReference type="EMBL" id="CAF1171903.1"/>
    </source>
</evidence>
<keyword evidence="2 4" id="KW-0396">Initiation factor</keyword>
<dbReference type="PANTHER" id="PTHR13242:SF0">
    <property type="entry name" value="EUKARYOTIC TRANSLATION INITIATION FACTOR 3 SUBUNIT L"/>
    <property type="match status" value="1"/>
</dbReference>
<evidence type="ECO:0000313" key="8">
    <source>
        <dbReference type="EMBL" id="CAF3935773.1"/>
    </source>
</evidence>
<comment type="subunit">
    <text evidence="4">Component of the eukaryotic translation initiation factor 3 (eIF-3) complex.</text>
</comment>
<evidence type="ECO:0000313" key="5">
    <source>
        <dbReference type="EMBL" id="CAF0786069.1"/>
    </source>
</evidence>
<comment type="caution">
    <text evidence="6">The sequence shown here is derived from an EMBL/GenBank/DDBJ whole genome shotgun (WGS) entry which is preliminary data.</text>
</comment>
<evidence type="ECO:0000313" key="9">
    <source>
        <dbReference type="Proteomes" id="UP000663829"/>
    </source>
</evidence>
<sequence length="655" mass="76420">MSDTDFTSLTTSRTDENDIEIIQSNGSDQMEFILDHFPVVSGDIIQPPTPSVSTVSVERSPTIPVPVLNTPTVDHDDSEEIDDETIIERLYGLTEMFPEWLRNFSGQLFNYSFSLKKTVKGAAWFVGSSLVILVLPILVELELSQVAEYQAAQTRQMSTSRYFRFFNFIIDKDMDYEHNGQYQYVGGSASANNNQPDIIRQDSENYYDSSTSSREILAHFAEFKRAVDDGNVILISRYYNTNHADWMGGVTLEERIDSYVNYIDLFNMVLAKEPLKLDLPDQWLWDIIEEFIYQFQSFCNFRTKLQKRTDDDVDQLKRNSKMWSIHAVLNVLHIPFHDNIDQICQTNLYKMLGYFSLIGLLKLHTLTSDYYMALKTVECIDLYVVKQYVYCQVPHCIVATNYHAGYCFTMMRRYEDAIRIFVDTLLYIQRIKTEFTTQTFQNDAVNKTGEQMLLLLSICLTLCPVRIDETLYQILREKFQDKLNKPLLTTGTDGKIQFRDHFGFACPKFISPSPTIYDQRTDHQWAEPFNKQIEVFMEEVQEQIYIPDVRSYLKLYTTLNIDKLAIFMEKTPQEVKTILLTFKHKLSGTDLSQKKDEDFQSSADIDFYVDKEIIHIADTKVTRRYSDYLVKQIIKFEELTRSISEGFGLRYNNKQ</sequence>
<dbReference type="Proteomes" id="UP000663829">
    <property type="component" value="Unassembled WGS sequence"/>
</dbReference>
<keyword evidence="1 4" id="KW-0963">Cytoplasm</keyword>
<dbReference type="AlphaFoldDB" id="A0A814U9K2"/>
<comment type="similarity">
    <text evidence="4">Belongs to the eIF-3 subunit L family.</text>
</comment>
<dbReference type="EMBL" id="CAJOBA010000971">
    <property type="protein sequence ID" value="CAF3568273.1"/>
    <property type="molecule type" value="Genomic_DNA"/>
</dbReference>
<dbReference type="GO" id="GO:0033290">
    <property type="term" value="C:eukaryotic 48S preinitiation complex"/>
    <property type="evidence" value="ECO:0007669"/>
    <property type="project" value="UniProtKB-UniRule"/>
</dbReference>
<dbReference type="CDD" id="cd22884">
    <property type="entry name" value="TOM22"/>
    <property type="match status" value="1"/>
</dbReference>
<dbReference type="EMBL" id="CAJNOK010000971">
    <property type="protein sequence ID" value="CAF0786069.1"/>
    <property type="molecule type" value="Genomic_DNA"/>
</dbReference>
<organism evidence="6 9">
    <name type="scientific">Didymodactylos carnosus</name>
    <dbReference type="NCBI Taxonomy" id="1234261"/>
    <lineage>
        <taxon>Eukaryota</taxon>
        <taxon>Metazoa</taxon>
        <taxon>Spiralia</taxon>
        <taxon>Gnathifera</taxon>
        <taxon>Rotifera</taxon>
        <taxon>Eurotatoria</taxon>
        <taxon>Bdelloidea</taxon>
        <taxon>Philodinida</taxon>
        <taxon>Philodinidae</taxon>
        <taxon>Didymodactylos</taxon>
    </lineage>
</organism>
<comment type="function">
    <text evidence="4">Component of the eukaryotic translation initiation factor 3 (eIF-3) complex, which is involved in protein synthesis of a specialized repertoire of mRNAs and, together with other initiation factors, stimulates binding of mRNA and methionyl-tRNAi to the 40S ribosome. The eIF-3 complex specifically targets and initiates translation of a subset of mRNAs involved in cell proliferation.</text>
</comment>
<dbReference type="Proteomes" id="UP000681722">
    <property type="component" value="Unassembled WGS sequence"/>
</dbReference>
<dbReference type="InterPro" id="IPR019382">
    <property type="entry name" value="eIF3l"/>
</dbReference>
<dbReference type="EMBL" id="CAJOBC010007546">
    <property type="protein sequence ID" value="CAF3935773.1"/>
    <property type="molecule type" value="Genomic_DNA"/>
</dbReference>